<comment type="caution">
    <text evidence="1">The sequence shown here is derived from an EMBL/GenBank/DDBJ whole genome shotgun (WGS) entry which is preliminary data.</text>
</comment>
<gene>
    <name evidence="1" type="ORF">HJG63_009579</name>
</gene>
<dbReference type="Proteomes" id="UP000593571">
    <property type="component" value="Unassembled WGS sequence"/>
</dbReference>
<accession>A0A7J8BSJ3</accession>
<reference evidence="1 2" key="1">
    <citation type="journal article" date="2020" name="Nature">
        <title>Six reference-quality genomes reveal evolution of bat adaptations.</title>
        <authorList>
            <person name="Jebb D."/>
            <person name="Huang Z."/>
            <person name="Pippel M."/>
            <person name="Hughes G.M."/>
            <person name="Lavrichenko K."/>
            <person name="Devanna P."/>
            <person name="Winkler S."/>
            <person name="Jermiin L.S."/>
            <person name="Skirmuntt E.C."/>
            <person name="Katzourakis A."/>
            <person name="Burkitt-Gray L."/>
            <person name="Ray D.A."/>
            <person name="Sullivan K.A.M."/>
            <person name="Roscito J.G."/>
            <person name="Kirilenko B.M."/>
            <person name="Davalos L.M."/>
            <person name="Corthals A.P."/>
            <person name="Power M.L."/>
            <person name="Jones G."/>
            <person name="Ransome R.D."/>
            <person name="Dechmann D.K.N."/>
            <person name="Locatelli A.G."/>
            <person name="Puechmaille S.J."/>
            <person name="Fedrigo O."/>
            <person name="Jarvis E.D."/>
            <person name="Hiller M."/>
            <person name="Vernes S.C."/>
            <person name="Myers E.W."/>
            <person name="Teeling E.C."/>
        </authorList>
    </citation>
    <scope>NUCLEOTIDE SEQUENCE [LARGE SCALE GENOMIC DNA]</scope>
    <source>
        <strain evidence="1">MRouAeg1</strain>
        <tissue evidence="1">Muscle</tissue>
    </source>
</reference>
<sequence>MNLEFYPLWRPQPGPAPIISLLDQCSCLLLVLQVSTLHSLFLHSKDACEHPSQITSLLCSESSMVSLISKAQFFPTALHILSFPLPALTSPTLPSGPATWDPHCSSKTPGTHSSVSSPLHWQFPLPGALLPRTPTWLPPLLPSSLCSNTTSSVRPP</sequence>
<evidence type="ECO:0000313" key="1">
    <source>
        <dbReference type="EMBL" id="KAF6401479.1"/>
    </source>
</evidence>
<organism evidence="1 2">
    <name type="scientific">Rousettus aegyptiacus</name>
    <name type="common">Egyptian fruit bat</name>
    <name type="synonym">Pteropus aegyptiacus</name>
    <dbReference type="NCBI Taxonomy" id="9407"/>
    <lineage>
        <taxon>Eukaryota</taxon>
        <taxon>Metazoa</taxon>
        <taxon>Chordata</taxon>
        <taxon>Craniata</taxon>
        <taxon>Vertebrata</taxon>
        <taxon>Euteleostomi</taxon>
        <taxon>Mammalia</taxon>
        <taxon>Eutheria</taxon>
        <taxon>Laurasiatheria</taxon>
        <taxon>Chiroptera</taxon>
        <taxon>Yinpterochiroptera</taxon>
        <taxon>Pteropodoidea</taxon>
        <taxon>Pteropodidae</taxon>
        <taxon>Rousettinae</taxon>
        <taxon>Rousettus</taxon>
    </lineage>
</organism>
<name>A0A7J8BSJ3_ROUAE</name>
<protein>
    <submittedName>
        <fullName evidence="1">Uncharacterized protein</fullName>
    </submittedName>
</protein>
<dbReference type="AlphaFoldDB" id="A0A7J8BSJ3"/>
<dbReference type="EMBL" id="JACASE010000016">
    <property type="protein sequence ID" value="KAF6401479.1"/>
    <property type="molecule type" value="Genomic_DNA"/>
</dbReference>
<keyword evidence="2" id="KW-1185">Reference proteome</keyword>
<proteinExistence type="predicted"/>
<evidence type="ECO:0000313" key="2">
    <source>
        <dbReference type="Proteomes" id="UP000593571"/>
    </source>
</evidence>